<proteinExistence type="predicted"/>
<dbReference type="Proteomes" id="UP000026984">
    <property type="component" value="Segment"/>
</dbReference>
<accession>A0A060AMN9</accession>
<keyword evidence="2" id="KW-1185">Reference proteome</keyword>
<evidence type="ECO:0000313" key="2">
    <source>
        <dbReference type="Proteomes" id="UP000026984"/>
    </source>
</evidence>
<protein>
    <submittedName>
        <fullName evidence="1">Uncharacterized protein</fullName>
    </submittedName>
</protein>
<gene>
    <name evidence="1" type="ORF">CR8_233</name>
</gene>
<evidence type="ECO:0000313" key="1">
    <source>
        <dbReference type="EMBL" id="AIA64763.1"/>
    </source>
</evidence>
<name>A0A060AMN9_9CAUD</name>
<reference evidence="1 2" key="1">
    <citation type="submission" date="2013-04" db="EMBL/GenBank/DDBJ databases">
        <title>Complete Genome Sequence of Cronobacter sakazakii Bacteriophage CR8.</title>
        <authorList>
            <person name="Kim Y."/>
            <person name="Shin H."/>
            <person name="Ryu S."/>
        </authorList>
    </citation>
    <scope>NUCLEOTIDE SEQUENCE [LARGE SCALE GENOMIC DNA]</scope>
</reference>
<dbReference type="EMBL" id="KC954774">
    <property type="protein sequence ID" value="AIA64763.1"/>
    <property type="molecule type" value="Genomic_DNA"/>
</dbReference>
<dbReference type="GeneID" id="19686984"/>
<dbReference type="KEGG" id="vg:19686984"/>
<dbReference type="RefSeq" id="YP_009042470.1">
    <property type="nucleotide sequence ID" value="NC_024354.1"/>
</dbReference>
<sequence>MSQNDAGGLDVRVEEMIKADELRAAFVPGASKTFYLIEQPWTMLEEPWRIQWYDPRVRSLCEVYPVGVPYPGDKYAMFTVYDEVQKVIKNYVFLMNEYHFIAEDEDALTDD</sequence>
<organism evidence="1 2">
    <name type="scientific">Cronobacter phage CR8</name>
    <dbReference type="NCBI Taxonomy" id="1327934"/>
    <lineage>
        <taxon>Viruses</taxon>
        <taxon>Duplodnaviria</taxon>
        <taxon>Heunggongvirae</taxon>
        <taxon>Uroviricota</taxon>
        <taxon>Caudoviricetes</taxon>
        <taxon>Vequintavirinae</taxon>
        <taxon>Certrevirus</taxon>
        <taxon>Certrevirus CR8</taxon>
    </lineage>
</organism>